<gene>
    <name evidence="2" type="ORF">ACFO5X_06275</name>
</gene>
<dbReference type="Proteomes" id="UP001595973">
    <property type="component" value="Unassembled WGS sequence"/>
</dbReference>
<feature type="compositionally biased region" description="Basic and acidic residues" evidence="1">
    <location>
        <begin position="89"/>
        <end position="98"/>
    </location>
</feature>
<protein>
    <recommendedName>
        <fullName evidence="4">Helix-turn-helix domain-containing protein</fullName>
    </recommendedName>
</protein>
<feature type="region of interest" description="Disordered" evidence="1">
    <location>
        <begin position="77"/>
        <end position="105"/>
    </location>
</feature>
<keyword evidence="3" id="KW-1185">Reference proteome</keyword>
<organism evidence="2 3">
    <name type="scientific">Seohaeicola nanhaiensis</name>
    <dbReference type="NCBI Taxonomy" id="1387282"/>
    <lineage>
        <taxon>Bacteria</taxon>
        <taxon>Pseudomonadati</taxon>
        <taxon>Pseudomonadota</taxon>
        <taxon>Alphaproteobacteria</taxon>
        <taxon>Rhodobacterales</taxon>
        <taxon>Roseobacteraceae</taxon>
        <taxon>Seohaeicola</taxon>
    </lineage>
</organism>
<dbReference type="EMBL" id="JBHSGI010000004">
    <property type="protein sequence ID" value="MFC4668155.1"/>
    <property type="molecule type" value="Genomic_DNA"/>
</dbReference>
<name>A0ABV9KD67_9RHOB</name>
<comment type="caution">
    <text evidence="2">The sequence shown here is derived from an EMBL/GenBank/DDBJ whole genome shotgun (WGS) entry which is preliminary data.</text>
</comment>
<reference evidence="3" key="1">
    <citation type="journal article" date="2019" name="Int. J. Syst. Evol. Microbiol.">
        <title>The Global Catalogue of Microorganisms (GCM) 10K type strain sequencing project: providing services to taxonomists for standard genome sequencing and annotation.</title>
        <authorList>
            <consortium name="The Broad Institute Genomics Platform"/>
            <consortium name="The Broad Institute Genome Sequencing Center for Infectious Disease"/>
            <person name="Wu L."/>
            <person name="Ma J."/>
        </authorList>
    </citation>
    <scope>NUCLEOTIDE SEQUENCE [LARGE SCALE GENOMIC DNA]</scope>
    <source>
        <strain evidence="3">CGMCC 4.7283</strain>
    </source>
</reference>
<dbReference type="RefSeq" id="WP_380716423.1">
    <property type="nucleotide sequence ID" value="NZ_JBHSGI010000004.1"/>
</dbReference>
<proteinExistence type="predicted"/>
<accession>A0ABV9KD67</accession>
<evidence type="ECO:0000313" key="2">
    <source>
        <dbReference type="EMBL" id="MFC4668155.1"/>
    </source>
</evidence>
<evidence type="ECO:0008006" key="4">
    <source>
        <dbReference type="Google" id="ProtNLM"/>
    </source>
</evidence>
<sequence>MAMSGLTASEMAAKLNLTRGRISQLVADGRLDGCYSGEGRARRFDLKACAQALNRKLDPGQLLGNGAETKQRIAALQSSIDEDSDDDAPPAREERKSDLLPSTDPGRYELARIQKVEEEARRLRRANAEAEGTVVLASAVHRQVAQLIGQEVAEFETVLRDAARKIADRMGVDYRTARQIMIETWRDHRKVRTEKLTELGDAAQLTAEERVADI</sequence>
<evidence type="ECO:0000313" key="3">
    <source>
        <dbReference type="Proteomes" id="UP001595973"/>
    </source>
</evidence>
<evidence type="ECO:0000256" key="1">
    <source>
        <dbReference type="SAM" id="MobiDB-lite"/>
    </source>
</evidence>